<keyword evidence="3" id="KW-1185">Reference proteome</keyword>
<reference evidence="2 3" key="1">
    <citation type="submission" date="2024-01" db="EMBL/GenBank/DDBJ databases">
        <title>Sphingobacterium tenebrionis sp. nov., a novel endophyte isolated from tenebrio molitor intestines.</title>
        <authorList>
            <person name="Zhang C."/>
        </authorList>
    </citation>
    <scope>NUCLEOTIDE SEQUENCE [LARGE SCALE GENOMIC DNA]</scope>
    <source>
        <strain evidence="2 3">PU5-4</strain>
    </source>
</reference>
<evidence type="ECO:0000313" key="3">
    <source>
        <dbReference type="Proteomes" id="UP001363035"/>
    </source>
</evidence>
<dbReference type="Gene3D" id="2.40.128.640">
    <property type="match status" value="1"/>
</dbReference>
<gene>
    <name evidence="2" type="ORF">VJ786_02920</name>
</gene>
<dbReference type="EMBL" id="JAYLLN010000004">
    <property type="protein sequence ID" value="MEI5983849.1"/>
    <property type="molecule type" value="Genomic_DNA"/>
</dbReference>
<comment type="caution">
    <text evidence="2">The sequence shown here is derived from an EMBL/GenBank/DDBJ whole genome shotgun (WGS) entry which is preliminary data.</text>
</comment>
<dbReference type="Proteomes" id="UP001363035">
    <property type="component" value="Unassembled WGS sequence"/>
</dbReference>
<evidence type="ECO:0000313" key="2">
    <source>
        <dbReference type="EMBL" id="MEI5983849.1"/>
    </source>
</evidence>
<feature type="signal peptide" evidence="1">
    <location>
        <begin position="1"/>
        <end position="20"/>
    </location>
</feature>
<proteinExistence type="predicted"/>
<dbReference type="RefSeq" id="WP_134776772.1">
    <property type="nucleotide sequence ID" value="NZ_JAYLLN010000004.1"/>
</dbReference>
<evidence type="ECO:0000256" key="1">
    <source>
        <dbReference type="SAM" id="SignalP"/>
    </source>
</evidence>
<name>A0ABU8I293_9SPHI</name>
<feature type="chain" id="PRO_5047221035" evidence="1">
    <location>
        <begin position="21"/>
        <end position="155"/>
    </location>
</feature>
<dbReference type="PROSITE" id="PS51257">
    <property type="entry name" value="PROKAR_LIPOPROTEIN"/>
    <property type="match status" value="1"/>
</dbReference>
<protein>
    <submittedName>
        <fullName evidence="2">Copper resistance protein NlpE</fullName>
    </submittedName>
</protein>
<dbReference type="InterPro" id="IPR007298">
    <property type="entry name" value="Cu-R_lipoprotein_NlpE"/>
</dbReference>
<sequence length="155" mass="17262">MRNTFLAMGAIALISFSACTSNNKKQFETKDTSELVSPDTTATAHADHAHNSQNSLDWNGTYKGVVPCADCPGIETTIVLNNDETFSYTGVYQERDTKVEDTGKFMWHDNGSVVHLMGKEVNMKLRVGENRLFSLDQDGKPIEGPLKDKYILEKQ</sequence>
<keyword evidence="1" id="KW-0732">Signal</keyword>
<organism evidence="2 3">
    <name type="scientific">Sphingobacterium tenebrionis</name>
    <dbReference type="NCBI Taxonomy" id="3111775"/>
    <lineage>
        <taxon>Bacteria</taxon>
        <taxon>Pseudomonadati</taxon>
        <taxon>Bacteroidota</taxon>
        <taxon>Sphingobacteriia</taxon>
        <taxon>Sphingobacteriales</taxon>
        <taxon>Sphingobacteriaceae</taxon>
        <taxon>Sphingobacterium</taxon>
    </lineage>
</organism>
<dbReference type="Pfam" id="PF04170">
    <property type="entry name" value="NlpE"/>
    <property type="match status" value="1"/>
</dbReference>
<accession>A0ABU8I293</accession>